<name>A0A974I1K7_XENLA</name>
<keyword evidence="1" id="KW-0472">Membrane</keyword>
<organism evidence="2 3">
    <name type="scientific">Xenopus laevis</name>
    <name type="common">African clawed frog</name>
    <dbReference type="NCBI Taxonomy" id="8355"/>
    <lineage>
        <taxon>Eukaryota</taxon>
        <taxon>Metazoa</taxon>
        <taxon>Chordata</taxon>
        <taxon>Craniata</taxon>
        <taxon>Vertebrata</taxon>
        <taxon>Euteleostomi</taxon>
        <taxon>Amphibia</taxon>
        <taxon>Batrachia</taxon>
        <taxon>Anura</taxon>
        <taxon>Pipoidea</taxon>
        <taxon>Pipidae</taxon>
        <taxon>Xenopodinae</taxon>
        <taxon>Xenopus</taxon>
        <taxon>Xenopus</taxon>
    </lineage>
</organism>
<proteinExistence type="predicted"/>
<evidence type="ECO:0000256" key="1">
    <source>
        <dbReference type="SAM" id="Phobius"/>
    </source>
</evidence>
<accession>A0A974I1K7</accession>
<evidence type="ECO:0000313" key="3">
    <source>
        <dbReference type="Proteomes" id="UP000694892"/>
    </source>
</evidence>
<protein>
    <submittedName>
        <fullName evidence="2">Uncharacterized protein</fullName>
    </submittedName>
</protein>
<gene>
    <name evidence="2" type="ORF">XELAEV_18010500mg</name>
</gene>
<feature type="transmembrane region" description="Helical" evidence="1">
    <location>
        <begin position="126"/>
        <end position="145"/>
    </location>
</feature>
<dbReference type="Proteomes" id="UP000694892">
    <property type="component" value="Chromosome 1S"/>
</dbReference>
<keyword evidence="1" id="KW-0812">Transmembrane</keyword>
<evidence type="ECO:0000313" key="2">
    <source>
        <dbReference type="EMBL" id="OCT98269.1"/>
    </source>
</evidence>
<sequence length="146" mass="16629">MGKYSYTRANMEISTSYPKGVRSDSHDKRWKGNESGFMAGGYYYALMEGRSLERTTGVQTQCAFCHTKSFAVVYIQILKVACFQQNWHVVQDSGGKAFMNFLSPNSHCMILVYPCVYVDHFVVPEVFLLFVTSSVLLLFCLLIYVN</sequence>
<reference evidence="3" key="1">
    <citation type="journal article" date="2016" name="Nature">
        <title>Genome evolution in the allotetraploid frog Xenopus laevis.</title>
        <authorList>
            <person name="Session A.M."/>
            <person name="Uno Y."/>
            <person name="Kwon T."/>
            <person name="Chapman J.A."/>
            <person name="Toyoda A."/>
            <person name="Takahashi S."/>
            <person name="Fukui A."/>
            <person name="Hikosaka A."/>
            <person name="Suzuki A."/>
            <person name="Kondo M."/>
            <person name="van Heeringen S.J."/>
            <person name="Quigley I."/>
            <person name="Heinz S."/>
            <person name="Ogino H."/>
            <person name="Ochi H."/>
            <person name="Hellsten U."/>
            <person name="Lyons J.B."/>
            <person name="Simakov O."/>
            <person name="Putnam N."/>
            <person name="Stites J."/>
            <person name="Kuroki Y."/>
            <person name="Tanaka T."/>
            <person name="Michiue T."/>
            <person name="Watanabe M."/>
            <person name="Bogdanovic O."/>
            <person name="Lister R."/>
            <person name="Georgiou G."/>
            <person name="Paranjpe S.S."/>
            <person name="van Kruijsbergen I."/>
            <person name="Shu S."/>
            <person name="Carlson J."/>
            <person name="Kinoshita T."/>
            <person name="Ohta Y."/>
            <person name="Mawaribuchi S."/>
            <person name="Jenkins J."/>
            <person name="Grimwood J."/>
            <person name="Schmutz J."/>
            <person name="Mitros T."/>
            <person name="Mozaffari S.V."/>
            <person name="Suzuki Y."/>
            <person name="Haramoto Y."/>
            <person name="Yamamoto T.S."/>
            <person name="Takagi C."/>
            <person name="Heald R."/>
            <person name="Miller K."/>
            <person name="Haudenschild C."/>
            <person name="Kitzman J."/>
            <person name="Nakayama T."/>
            <person name="Izutsu Y."/>
            <person name="Robert J."/>
            <person name="Fortriede J."/>
            <person name="Burns K."/>
            <person name="Lotay V."/>
            <person name="Karimi K."/>
            <person name="Yasuoka Y."/>
            <person name="Dichmann D.S."/>
            <person name="Flajnik M.F."/>
            <person name="Houston D.W."/>
            <person name="Shendure J."/>
            <person name="DuPasquier L."/>
            <person name="Vize P.D."/>
            <person name="Zorn A.M."/>
            <person name="Ito M."/>
            <person name="Marcotte E.M."/>
            <person name="Wallingford J.B."/>
            <person name="Ito Y."/>
            <person name="Asashima M."/>
            <person name="Ueno N."/>
            <person name="Matsuda Y."/>
            <person name="Veenstra G.J."/>
            <person name="Fujiyama A."/>
            <person name="Harland R.M."/>
            <person name="Taira M."/>
            <person name="Rokhsar D.S."/>
        </authorList>
    </citation>
    <scope>NUCLEOTIDE SEQUENCE [LARGE SCALE GENOMIC DNA]</scope>
    <source>
        <strain evidence="3">J</strain>
    </source>
</reference>
<keyword evidence="1" id="KW-1133">Transmembrane helix</keyword>
<dbReference type="EMBL" id="CM004467">
    <property type="protein sequence ID" value="OCT98269.1"/>
    <property type="molecule type" value="Genomic_DNA"/>
</dbReference>
<dbReference type="AlphaFoldDB" id="A0A974I1K7"/>